<dbReference type="AlphaFoldDB" id="A0A445AAL0"/>
<keyword evidence="1" id="KW-0472">Membrane</keyword>
<evidence type="ECO:0000313" key="2">
    <source>
        <dbReference type="EMBL" id="RYR23504.1"/>
    </source>
</evidence>
<keyword evidence="1" id="KW-1133">Transmembrane helix</keyword>
<dbReference type="STRING" id="3818.A0A445AAL0"/>
<comment type="caution">
    <text evidence="2">The sequence shown here is derived from an EMBL/GenBank/DDBJ whole genome shotgun (WGS) entry which is preliminary data.</text>
</comment>
<gene>
    <name evidence="2" type="ORF">Ahy_B03g068715</name>
</gene>
<feature type="transmembrane region" description="Helical" evidence="1">
    <location>
        <begin position="51"/>
        <end position="70"/>
    </location>
</feature>
<evidence type="ECO:0000256" key="1">
    <source>
        <dbReference type="SAM" id="Phobius"/>
    </source>
</evidence>
<dbReference type="EMBL" id="SDMP01000013">
    <property type="protein sequence ID" value="RYR23504.1"/>
    <property type="molecule type" value="Genomic_DNA"/>
</dbReference>
<feature type="transmembrane region" description="Helical" evidence="1">
    <location>
        <begin position="156"/>
        <end position="174"/>
    </location>
</feature>
<feature type="transmembrane region" description="Helical" evidence="1">
    <location>
        <begin position="223"/>
        <end position="240"/>
    </location>
</feature>
<keyword evidence="3" id="KW-1185">Reference proteome</keyword>
<evidence type="ECO:0000313" key="3">
    <source>
        <dbReference type="Proteomes" id="UP000289738"/>
    </source>
</evidence>
<keyword evidence="1" id="KW-0812">Transmembrane</keyword>
<dbReference type="Proteomes" id="UP000289738">
    <property type="component" value="Chromosome B03"/>
</dbReference>
<name>A0A445AAL0_ARAHY</name>
<protein>
    <submittedName>
        <fullName evidence="2">Uncharacterized protein</fullName>
    </submittedName>
</protein>
<feature type="transmembrane region" description="Helical" evidence="1">
    <location>
        <begin position="186"/>
        <end position="211"/>
    </location>
</feature>
<feature type="transmembrane region" description="Helical" evidence="1">
    <location>
        <begin position="117"/>
        <end position="144"/>
    </location>
</feature>
<accession>A0A445AAL0</accession>
<organism evidence="2 3">
    <name type="scientific">Arachis hypogaea</name>
    <name type="common">Peanut</name>
    <dbReference type="NCBI Taxonomy" id="3818"/>
    <lineage>
        <taxon>Eukaryota</taxon>
        <taxon>Viridiplantae</taxon>
        <taxon>Streptophyta</taxon>
        <taxon>Embryophyta</taxon>
        <taxon>Tracheophyta</taxon>
        <taxon>Spermatophyta</taxon>
        <taxon>Magnoliopsida</taxon>
        <taxon>eudicotyledons</taxon>
        <taxon>Gunneridae</taxon>
        <taxon>Pentapetalae</taxon>
        <taxon>rosids</taxon>
        <taxon>fabids</taxon>
        <taxon>Fabales</taxon>
        <taxon>Fabaceae</taxon>
        <taxon>Papilionoideae</taxon>
        <taxon>50 kb inversion clade</taxon>
        <taxon>dalbergioids sensu lato</taxon>
        <taxon>Dalbergieae</taxon>
        <taxon>Pterocarpus clade</taxon>
        <taxon>Arachis</taxon>
    </lineage>
</organism>
<reference evidence="2 3" key="1">
    <citation type="submission" date="2019-01" db="EMBL/GenBank/DDBJ databases">
        <title>Sequencing of cultivated peanut Arachis hypogaea provides insights into genome evolution and oil improvement.</title>
        <authorList>
            <person name="Chen X."/>
        </authorList>
    </citation>
    <scope>NUCLEOTIDE SEQUENCE [LARGE SCALE GENOMIC DNA]</scope>
    <source>
        <strain evidence="3">cv. Fuhuasheng</strain>
        <tissue evidence="2">Leaves</tissue>
    </source>
</reference>
<proteinExistence type="predicted"/>
<sequence length="312" mass="34987">MKAGTASFEEKKKRQTVKMKKLRRIQVSERKELANFGASCFGMAAPVVGRALFSAVDVLLSFTFSVLAIINPYQRFFSNGNNNNSSSITSNGHNNHHNNKLNKPLIRNNRSFTKITILWFKLTLIATSVLAALSIVASILVFSSSIIQAPWKVLDGVFWLVQAITQIVLAIMIIHKKRFDAVNHPVSLRIYWIASFIVVSLFTASGVIRFSTLDVDTFMVDDIVSFIYLPISIFLLCVGIKGSTGIKSSEDSQVPINDEIKVFETISNVTGFTSASIVSKAFWIWINPLLNKGYKSPLKIDEISWLRYIWKI</sequence>